<dbReference type="OrthoDB" id="9806005at2"/>
<evidence type="ECO:0000313" key="2">
    <source>
        <dbReference type="Proteomes" id="UP000266113"/>
    </source>
</evidence>
<dbReference type="Gene3D" id="3.40.630.30">
    <property type="match status" value="1"/>
</dbReference>
<dbReference type="SUPFAM" id="SSF55729">
    <property type="entry name" value="Acyl-CoA N-acyltransferases (Nat)"/>
    <property type="match status" value="1"/>
</dbReference>
<gene>
    <name evidence="1" type="ORF">SMC1_07830</name>
</gene>
<name>A0A398DQM8_9BACT</name>
<protein>
    <recommendedName>
        <fullName evidence="3">N-acetyltransferase domain-containing protein</fullName>
    </recommendedName>
</protein>
<dbReference type="PANTHER" id="PTHR41368">
    <property type="entry name" value="PROTEIN YGHO"/>
    <property type="match status" value="1"/>
</dbReference>
<accession>A0A398DQM8</accession>
<comment type="caution">
    <text evidence="1">The sequence shown here is derived from an EMBL/GenBank/DDBJ whole genome shotgun (WGS) entry which is preliminary data.</text>
</comment>
<dbReference type="InterPro" id="IPR039968">
    <property type="entry name" value="BcerS-like"/>
</dbReference>
<sequence>MKAVAEEVTTRRGLREFVEFPYRLYRGHHGWVPVLRSEMMAIVSGRAGFVLKDNPHAFFVTHDEKGRVLGRIAVLVDTKLSAAKGVQYGAFTLFDVVDDWDQAKALLDAGTGWLRSRGVHVVKGPVSPTNGDDYHGMLAMNFDDPPMMYTNYNRAYYNAFMQRYSFTVDIRLGAWRFDVGTVNDHREKLVQKAMTRYHYHVDNADMGNLEGTACDIKRILDEAIPVEWADLTPPSIEDVRIMVRDMKKFVRPEMVAIARTDEGRPIGLVASSPDYNQVFRRMNGRLFPFGWLTFLLYRKRIDAGRALVMFVVPDYRYRGVPAAMFSKLFAWGRTHGYRVAEGSLIGEENVRSWREIEGAGGIRYKTWYLYRMDLDAQGS</sequence>
<dbReference type="AlphaFoldDB" id="A0A398DQM8"/>
<dbReference type="RefSeq" id="WP_119086223.1">
    <property type="nucleotide sequence ID" value="NZ_QXIY01000033.1"/>
</dbReference>
<dbReference type="InterPro" id="IPR016181">
    <property type="entry name" value="Acyl_CoA_acyltransferase"/>
</dbReference>
<evidence type="ECO:0008006" key="3">
    <source>
        <dbReference type="Google" id="ProtNLM"/>
    </source>
</evidence>
<organism evidence="1 2">
    <name type="scientific">Candidatus Cryosericum septentrionale</name>
    <dbReference type="NCBI Taxonomy" id="2290913"/>
    <lineage>
        <taxon>Bacteria</taxon>
        <taxon>Pseudomonadati</taxon>
        <taxon>Caldisericota/Cryosericota group</taxon>
        <taxon>Candidatus Cryosericota</taxon>
        <taxon>Candidatus Cryosericia</taxon>
        <taxon>Candidatus Cryosericales</taxon>
        <taxon>Candidatus Cryosericaceae</taxon>
        <taxon>Candidatus Cryosericum</taxon>
    </lineage>
</organism>
<proteinExistence type="predicted"/>
<dbReference type="PANTHER" id="PTHR41368:SF1">
    <property type="entry name" value="PROTEIN YGHO"/>
    <property type="match status" value="1"/>
</dbReference>
<dbReference type="EMBL" id="QXIY01000033">
    <property type="protein sequence ID" value="RIE16309.1"/>
    <property type="molecule type" value="Genomic_DNA"/>
</dbReference>
<reference evidence="1 2" key="1">
    <citation type="submission" date="2018-09" db="EMBL/GenBank/DDBJ databases">
        <title>Discovery and Ecogenomic Context for Candidatus Cryosericales, a Global Caldiserica Order Active in Thawing Permafrost.</title>
        <authorList>
            <person name="Martinez M.A."/>
            <person name="Woodcroft B.J."/>
            <person name="Ignacio Espinoza J.C."/>
            <person name="Zayed A."/>
            <person name="Singleton C.M."/>
            <person name="Boyd J."/>
            <person name="Li Y.-F."/>
            <person name="Purvine S."/>
            <person name="Maughan H."/>
            <person name="Hodgkins S.B."/>
            <person name="Anderson D."/>
            <person name="Sederholm M."/>
            <person name="Temperton B."/>
            <person name="Saleska S.R."/>
            <person name="Tyson G.W."/>
            <person name="Rich V.I."/>
        </authorList>
    </citation>
    <scope>NUCLEOTIDE SEQUENCE [LARGE SCALE GENOMIC DNA]</scope>
    <source>
        <strain evidence="1 2">SMC1</strain>
    </source>
</reference>
<keyword evidence="2" id="KW-1185">Reference proteome</keyword>
<evidence type="ECO:0000313" key="1">
    <source>
        <dbReference type="EMBL" id="RIE16309.1"/>
    </source>
</evidence>
<dbReference type="Proteomes" id="UP000266113">
    <property type="component" value="Unassembled WGS sequence"/>
</dbReference>